<keyword evidence="1" id="KW-0812">Transmembrane</keyword>
<dbReference type="PANTHER" id="PTHR40106">
    <property type="entry name" value="INNER MEMBRANE PROTEIN RCLC"/>
    <property type="match status" value="1"/>
</dbReference>
<dbReference type="KEGG" id="pha:PSHAb0032"/>
<evidence type="ECO:0000313" key="3">
    <source>
        <dbReference type="Proteomes" id="UP000006843"/>
    </source>
</evidence>
<dbReference type="eggNOG" id="COG3059">
    <property type="taxonomic scope" value="Bacteria"/>
</dbReference>
<dbReference type="GO" id="GO:1901530">
    <property type="term" value="P:response to hypochlorite"/>
    <property type="evidence" value="ECO:0007669"/>
    <property type="project" value="TreeGrafter"/>
</dbReference>
<feature type="transmembrane region" description="Helical" evidence="1">
    <location>
        <begin position="104"/>
        <end position="127"/>
    </location>
</feature>
<accession>Q3ICP4</accession>
<dbReference type="GO" id="GO:0005886">
    <property type="term" value="C:plasma membrane"/>
    <property type="evidence" value="ECO:0007669"/>
    <property type="project" value="TreeGrafter"/>
</dbReference>
<dbReference type="HOGENOM" id="CLU_102847_1_0_6"/>
<evidence type="ECO:0000256" key="1">
    <source>
        <dbReference type="SAM" id="Phobius"/>
    </source>
</evidence>
<dbReference type="STRING" id="326442.PSHAb0032"/>
<feature type="transmembrane region" description="Helical" evidence="1">
    <location>
        <begin position="147"/>
        <end position="166"/>
    </location>
</feature>
<dbReference type="PANTHER" id="PTHR40106:SF1">
    <property type="entry name" value="INNER MEMBRANE PROTEIN RCLC"/>
    <property type="match status" value="1"/>
</dbReference>
<evidence type="ECO:0000313" key="2">
    <source>
        <dbReference type="EMBL" id="CAI89083.1"/>
    </source>
</evidence>
<feature type="transmembrane region" description="Helical" evidence="1">
    <location>
        <begin position="71"/>
        <end position="97"/>
    </location>
</feature>
<dbReference type="PIRSF" id="PIRSF028065">
    <property type="entry name" value="UCP028065"/>
    <property type="match status" value="1"/>
</dbReference>
<organism evidence="2 3">
    <name type="scientific">Pseudoalteromonas translucida (strain TAC 125)</name>
    <dbReference type="NCBI Taxonomy" id="326442"/>
    <lineage>
        <taxon>Bacteria</taxon>
        <taxon>Pseudomonadati</taxon>
        <taxon>Pseudomonadota</taxon>
        <taxon>Gammaproteobacteria</taxon>
        <taxon>Alteromonadales</taxon>
        <taxon>Pseudoalteromonadaceae</taxon>
        <taxon>Pseudoalteromonas</taxon>
    </lineage>
</organism>
<protein>
    <submittedName>
        <fullName evidence="2">Membrane protein</fullName>
    </submittedName>
</protein>
<dbReference type="AlphaFoldDB" id="Q3ICP4"/>
<keyword evidence="1" id="KW-0472">Membrane</keyword>
<gene>
    <name evidence="2" type="ordered locus">PSHAb0032</name>
</gene>
<dbReference type="EMBL" id="CR954247">
    <property type="protein sequence ID" value="CAI89083.1"/>
    <property type="molecule type" value="Genomic_DNA"/>
</dbReference>
<dbReference type="Proteomes" id="UP000006843">
    <property type="component" value="Chromosome II"/>
</dbReference>
<name>Q3ICP4_PSET1</name>
<dbReference type="BioCyc" id="PHAL326442:PSHA_RS15015-MONOMER"/>
<keyword evidence="1" id="KW-1133">Transmembrane helix</keyword>
<proteinExistence type="predicted"/>
<dbReference type="Pfam" id="PF04224">
    <property type="entry name" value="DUF417"/>
    <property type="match status" value="1"/>
</dbReference>
<sequence length="171" mass="17831">MPTTNFKNEATNSNSLQTNEQQIAHSITSLGDNALRLSIALILIWIGAMKFTGYEAGAIEGLVTSSPLTSWLYSIFSVQGASNFIGATEIAIAIAILLTPLNRVLGIVGSLGAIATFAVTSSLLLTAPVWEMSLGGFPALNVVPGQFLVKDLVLLAASVVLLGKALSVKKS</sequence>
<reference evidence="2 3" key="1">
    <citation type="journal article" date="2005" name="Genome Res.">
        <title>Coping with cold: the genome of the versatile marine Antarctica bacterium Pseudoalteromonas haloplanktis TAC125.</title>
        <authorList>
            <person name="Medigue C."/>
            <person name="Krin E."/>
            <person name="Pascal G."/>
            <person name="Barbe V."/>
            <person name="Bernsel A."/>
            <person name="Bertin P."/>
            <person name="Cheung F."/>
            <person name="Cruveiller S."/>
            <person name="Damico S."/>
            <person name="Duilio A."/>
            <person name="Fang G."/>
            <person name="Feller G."/>
            <person name="Mangenot S."/>
            <person name="Marino G."/>
            <person name="Nilsson J."/>
            <person name="Parilli E."/>
            <person name="Rocha E."/>
            <person name="Rouy Z."/>
            <person name="Sekowska A."/>
            <person name="Tutino M.L."/>
            <person name="Vallenet D."/>
            <person name="von Heijne G."/>
            <person name="Danchin A."/>
        </authorList>
    </citation>
    <scope>NUCLEOTIDE SEQUENCE [LARGE SCALE GENOMIC DNA]</scope>
    <source>
        <strain evidence="3">TAC 125</strain>
    </source>
</reference>
<dbReference type="InterPro" id="IPR007339">
    <property type="entry name" value="RclC-like"/>
</dbReference>
<keyword evidence="3" id="KW-1185">Reference proteome</keyword>
<dbReference type="InterPro" id="IPR016865">
    <property type="entry name" value="RclC"/>
</dbReference>
<feature type="transmembrane region" description="Helical" evidence="1">
    <location>
        <begin position="34"/>
        <end position="51"/>
    </location>
</feature>